<keyword evidence="2" id="KW-0732">Signal</keyword>
<dbReference type="EMBL" id="CP012672">
    <property type="protein sequence ID" value="AUX29216.1"/>
    <property type="molecule type" value="Genomic_DNA"/>
</dbReference>
<evidence type="ECO:0000313" key="3">
    <source>
        <dbReference type="EMBL" id="AUX29216.1"/>
    </source>
</evidence>
<evidence type="ECO:0000256" key="1">
    <source>
        <dbReference type="SAM" id="MobiDB-lite"/>
    </source>
</evidence>
<feature type="compositionally biased region" description="Gly residues" evidence="1">
    <location>
        <begin position="449"/>
        <end position="470"/>
    </location>
</feature>
<dbReference type="Proteomes" id="UP000295497">
    <property type="component" value="Chromosome"/>
</dbReference>
<feature type="compositionally biased region" description="Gly residues" evidence="1">
    <location>
        <begin position="256"/>
        <end position="267"/>
    </location>
</feature>
<dbReference type="SUPFAM" id="SSF51126">
    <property type="entry name" value="Pectin lyase-like"/>
    <property type="match status" value="1"/>
</dbReference>
<feature type="region of interest" description="Disordered" evidence="1">
    <location>
        <begin position="420"/>
        <end position="470"/>
    </location>
</feature>
<protein>
    <recommendedName>
        <fullName evidence="5">PGRS family protein</fullName>
    </recommendedName>
</protein>
<dbReference type="RefSeq" id="WP_324293046.1">
    <property type="nucleotide sequence ID" value="NZ_CP012672.1"/>
</dbReference>
<feature type="region of interest" description="Disordered" evidence="1">
    <location>
        <begin position="246"/>
        <end position="324"/>
    </location>
</feature>
<evidence type="ECO:0000313" key="4">
    <source>
        <dbReference type="Proteomes" id="UP000295497"/>
    </source>
</evidence>
<proteinExistence type="predicted"/>
<dbReference type="InterPro" id="IPR011050">
    <property type="entry name" value="Pectin_lyase_fold/virulence"/>
</dbReference>
<gene>
    <name evidence="3" type="ORF">SOCE836_013040</name>
</gene>
<sequence>MRLRRMQALTATTAFVIAAVGCDGLWFDIHNDCELMLTCEHFRPTSSATGGGGSNAVCDADPTEDASTATEECAVFARASAKAGGDGTRAKPYASLAEAIANANGKRVLACASGAFAESVTISAGVEVIGGFDCGARWTWSKTARSAIEAPADEIALTLTEAASGAKVRSFQVTAASATVAGGSSIGVAVADIEAELAQVDVTAGDGMDGAKGETPMGAPQAGASAPATSASNACELPAAVRGGEPGVTTCEDGETLGGAGGLGGSPGMDDGNGQRGEDGAPLPEENPNNRGLGGIGQTDAAGECRRGEDGKSGDAGIAGDAGSSTTLTLDGIAGGDGGNGINGTRGQGGGGGGGAKAGLFCGPAAAPVEGPGASGGGGGAGGCGGKGGGGGKAGGSSIGILSLGTKLVLMDVTVAVGKAGKGGDGAGGRGGAVGGSGSTGGTPSSLGGSAGCRGGDGGQGGAGGPGAGGRGGHAVGIAYAAAPSDAPAVQFTPGTPGDGGSAAPGGPQESAGAPGSAGSCWDFATGKGCGQ</sequence>
<feature type="chain" id="PRO_5020673985" description="PGRS family protein" evidence="2">
    <location>
        <begin position="19"/>
        <end position="532"/>
    </location>
</feature>
<feature type="compositionally biased region" description="Basic and acidic residues" evidence="1">
    <location>
        <begin position="303"/>
        <end position="313"/>
    </location>
</feature>
<feature type="compositionally biased region" description="Low complexity" evidence="1">
    <location>
        <begin position="315"/>
        <end position="324"/>
    </location>
</feature>
<feature type="region of interest" description="Disordered" evidence="1">
    <location>
        <begin position="488"/>
        <end position="521"/>
    </location>
</feature>
<name>A0A4P2QHX7_SORCE</name>
<feature type="compositionally biased region" description="Gly residues" evidence="1">
    <location>
        <begin position="420"/>
        <end position="441"/>
    </location>
</feature>
<dbReference type="AlphaFoldDB" id="A0A4P2QHX7"/>
<accession>A0A4P2QHX7</accession>
<evidence type="ECO:0000256" key="2">
    <source>
        <dbReference type="SAM" id="SignalP"/>
    </source>
</evidence>
<reference evidence="3 4" key="1">
    <citation type="submission" date="2015-09" db="EMBL/GenBank/DDBJ databases">
        <title>Sorangium comparison.</title>
        <authorList>
            <person name="Zaburannyi N."/>
            <person name="Bunk B."/>
            <person name="Overmann J."/>
            <person name="Mueller R."/>
        </authorList>
    </citation>
    <scope>NUCLEOTIDE SEQUENCE [LARGE SCALE GENOMIC DNA]</scope>
    <source>
        <strain evidence="3 4">So ce836</strain>
    </source>
</reference>
<feature type="region of interest" description="Disordered" evidence="1">
    <location>
        <begin position="206"/>
        <end position="230"/>
    </location>
</feature>
<evidence type="ECO:0008006" key="5">
    <source>
        <dbReference type="Google" id="ProtNLM"/>
    </source>
</evidence>
<organism evidence="3 4">
    <name type="scientific">Sorangium cellulosum</name>
    <name type="common">Polyangium cellulosum</name>
    <dbReference type="NCBI Taxonomy" id="56"/>
    <lineage>
        <taxon>Bacteria</taxon>
        <taxon>Pseudomonadati</taxon>
        <taxon>Myxococcota</taxon>
        <taxon>Polyangia</taxon>
        <taxon>Polyangiales</taxon>
        <taxon>Polyangiaceae</taxon>
        <taxon>Sorangium</taxon>
    </lineage>
</organism>
<dbReference type="PROSITE" id="PS51257">
    <property type="entry name" value="PROKAR_LIPOPROTEIN"/>
    <property type="match status" value="1"/>
</dbReference>
<feature type="signal peptide" evidence="2">
    <location>
        <begin position="1"/>
        <end position="18"/>
    </location>
</feature>